<dbReference type="GO" id="GO:0042597">
    <property type="term" value="C:periplasmic space"/>
    <property type="evidence" value="ECO:0007669"/>
    <property type="project" value="InterPro"/>
</dbReference>
<dbReference type="InterPro" id="IPR012899">
    <property type="entry name" value="LTXXQ"/>
</dbReference>
<dbReference type="Pfam" id="PF07813">
    <property type="entry name" value="LTXXQ"/>
    <property type="match status" value="1"/>
</dbReference>
<sequence>MKKIVTLAAAALIAASGTYAVAQGAGPGGPGAGQERQARPERPRMSQDDFNRFVDARIAGIKAGLRLTADQERLWQPVEAAIRNNASERFTRMEQFRANRDQNRQLDFMQRLERRSTFATENAQRTSALATAMRPLWDSFNEDQKRIAPRLLQQAVGGMGWRGERRGDRFHGRDHDRMGMMHHGDRMMGRGPGMMQQGGQPAQPQNPQ</sequence>
<organism evidence="3 4">
    <name type="scientific">Microvirga subterranea</name>
    <dbReference type="NCBI Taxonomy" id="186651"/>
    <lineage>
        <taxon>Bacteria</taxon>
        <taxon>Pseudomonadati</taxon>
        <taxon>Pseudomonadota</taxon>
        <taxon>Alphaproteobacteria</taxon>
        <taxon>Hyphomicrobiales</taxon>
        <taxon>Methylobacteriaceae</taxon>
        <taxon>Microvirga</taxon>
    </lineage>
</organism>
<dbReference type="EMBL" id="QQBB01000002">
    <property type="protein sequence ID" value="RDI60908.1"/>
    <property type="molecule type" value="Genomic_DNA"/>
</dbReference>
<feature type="compositionally biased region" description="Basic and acidic residues" evidence="1">
    <location>
        <begin position="163"/>
        <end position="188"/>
    </location>
</feature>
<feature type="compositionally biased region" description="Basic and acidic residues" evidence="1">
    <location>
        <begin position="36"/>
        <end position="49"/>
    </location>
</feature>
<dbReference type="RefSeq" id="WP_170151409.1">
    <property type="nucleotide sequence ID" value="NZ_QQBB01000002.1"/>
</dbReference>
<proteinExistence type="predicted"/>
<protein>
    <submittedName>
        <fullName evidence="3">LTXXQ motif family protein</fullName>
    </submittedName>
</protein>
<evidence type="ECO:0000313" key="3">
    <source>
        <dbReference type="EMBL" id="RDI60908.1"/>
    </source>
</evidence>
<name>A0A370HQY2_9HYPH</name>
<evidence type="ECO:0000256" key="1">
    <source>
        <dbReference type="SAM" id="MobiDB-lite"/>
    </source>
</evidence>
<keyword evidence="4" id="KW-1185">Reference proteome</keyword>
<reference evidence="3 4" key="1">
    <citation type="submission" date="2018-07" db="EMBL/GenBank/DDBJ databases">
        <title>Genomic Encyclopedia of Type Strains, Phase IV (KMG-IV): sequencing the most valuable type-strain genomes for metagenomic binning, comparative biology and taxonomic classification.</title>
        <authorList>
            <person name="Goeker M."/>
        </authorList>
    </citation>
    <scope>NUCLEOTIDE SEQUENCE [LARGE SCALE GENOMIC DNA]</scope>
    <source>
        <strain evidence="3 4">DSM 14364</strain>
    </source>
</reference>
<gene>
    <name evidence="3" type="ORF">DES45_102296</name>
</gene>
<dbReference type="Proteomes" id="UP000254925">
    <property type="component" value="Unassembled WGS sequence"/>
</dbReference>
<keyword evidence="2" id="KW-0732">Signal</keyword>
<evidence type="ECO:0000313" key="4">
    <source>
        <dbReference type="Proteomes" id="UP000254925"/>
    </source>
</evidence>
<feature type="chain" id="PRO_5016944987" evidence="2">
    <location>
        <begin position="23"/>
        <end position="208"/>
    </location>
</feature>
<feature type="signal peptide" evidence="2">
    <location>
        <begin position="1"/>
        <end position="22"/>
    </location>
</feature>
<dbReference type="AlphaFoldDB" id="A0A370HQY2"/>
<accession>A0A370HQY2</accession>
<evidence type="ECO:0000256" key="2">
    <source>
        <dbReference type="SAM" id="SignalP"/>
    </source>
</evidence>
<feature type="region of interest" description="Disordered" evidence="1">
    <location>
        <begin position="163"/>
        <end position="208"/>
    </location>
</feature>
<comment type="caution">
    <text evidence="3">The sequence shown here is derived from an EMBL/GenBank/DDBJ whole genome shotgun (WGS) entry which is preliminary data.</text>
</comment>
<feature type="region of interest" description="Disordered" evidence="1">
    <location>
        <begin position="23"/>
        <end position="49"/>
    </location>
</feature>